<evidence type="ECO:0000313" key="2">
    <source>
        <dbReference type="EMBL" id="PJM74889.1"/>
    </source>
</evidence>
<dbReference type="InterPro" id="IPR012042">
    <property type="entry name" value="NeuTTM/CthTTM-like"/>
</dbReference>
<dbReference type="Proteomes" id="UP000231451">
    <property type="component" value="Unassembled WGS sequence"/>
</dbReference>
<feature type="domain" description="CYTH" evidence="1">
    <location>
        <begin position="4"/>
        <end position="174"/>
    </location>
</feature>
<dbReference type="SUPFAM" id="SSF55154">
    <property type="entry name" value="CYTH-like phosphatases"/>
    <property type="match status" value="1"/>
</dbReference>
<dbReference type="SMART" id="SM01118">
    <property type="entry name" value="CYTH"/>
    <property type="match status" value="1"/>
</dbReference>
<dbReference type="Gene3D" id="2.40.320.10">
    <property type="entry name" value="Hypothetical Protein Pfu-838710-001"/>
    <property type="match status" value="1"/>
</dbReference>
<keyword evidence="3" id="KW-1185">Reference proteome</keyword>
<name>A0A2M9HDJ2_9BIFI</name>
<organism evidence="2 3">
    <name type="scientific">Bifidobacterium simiarum</name>
    <dbReference type="NCBI Taxonomy" id="2045441"/>
    <lineage>
        <taxon>Bacteria</taxon>
        <taxon>Bacillati</taxon>
        <taxon>Actinomycetota</taxon>
        <taxon>Actinomycetes</taxon>
        <taxon>Bifidobacteriales</taxon>
        <taxon>Bifidobacteriaceae</taxon>
        <taxon>Bifidobacterium</taxon>
    </lineage>
</organism>
<gene>
    <name evidence="2" type="ORF">CSQ87_08070</name>
</gene>
<accession>A0A2M9HDJ2</accession>
<dbReference type="AlphaFoldDB" id="A0A2M9HDJ2"/>
<dbReference type="OrthoDB" id="9805588at2"/>
<dbReference type="PANTHER" id="PTHR40114">
    <property type="entry name" value="SLR0698 PROTEIN"/>
    <property type="match status" value="1"/>
</dbReference>
<reference evidence="2 3" key="1">
    <citation type="submission" date="2017-10" db="EMBL/GenBank/DDBJ databases">
        <title>Draft genome sequences of strains TRE 1, TRE 9, TRE H and TRI 7, isolated from tamarins, belonging to four potential novel Bifidobacterium species.</title>
        <authorList>
            <person name="Mattarelli P."/>
            <person name="Modesto M."/>
            <person name="Puglisi E."/>
            <person name="Morelli L."/>
            <person name="Spezio C."/>
            <person name="Bonetti A."/>
            <person name="Sandri C."/>
        </authorList>
    </citation>
    <scope>NUCLEOTIDE SEQUENCE [LARGE SCALE GENOMIC DNA]</scope>
    <source>
        <strain evidence="3">TRI7</strain>
    </source>
</reference>
<protein>
    <recommendedName>
        <fullName evidence="1">CYTH domain-containing protein</fullName>
    </recommendedName>
</protein>
<dbReference type="EMBL" id="PEBK01000007">
    <property type="protein sequence ID" value="PJM74889.1"/>
    <property type="molecule type" value="Genomic_DNA"/>
</dbReference>
<dbReference type="PANTHER" id="PTHR40114:SF1">
    <property type="entry name" value="SLR0698 PROTEIN"/>
    <property type="match status" value="1"/>
</dbReference>
<proteinExistence type="predicted"/>
<dbReference type="InterPro" id="IPR023577">
    <property type="entry name" value="CYTH_domain"/>
</dbReference>
<dbReference type="InterPro" id="IPR033469">
    <property type="entry name" value="CYTH-like_dom_sf"/>
</dbReference>
<evidence type="ECO:0000313" key="3">
    <source>
        <dbReference type="Proteomes" id="UP000231451"/>
    </source>
</evidence>
<comment type="caution">
    <text evidence="2">The sequence shown here is derived from an EMBL/GenBank/DDBJ whole genome shotgun (WGS) entry which is preliminary data.</text>
</comment>
<evidence type="ECO:0000259" key="1">
    <source>
        <dbReference type="SMART" id="SM01118"/>
    </source>
</evidence>
<sequence length="210" mass="23924">MSDEFEYERRFFCREFPAEYDDGDAPLLIVQNYYVHQDGFALRVRMQAHGVRIPMTAETDGLTTLLNHRDAFDEAFVTVQGTAVGGTRYEAARSIDPNIALELMLRGGVPIVKNRFSVWLDEDGWNIDVFGANNAPLIVAEVERSSPVTNLVIPEFCTSEVTDDRRFYNDGLASEAFVTWKDAYFKELEEFGPQFSQLFGKNRRRSSQAL</sequence>
<dbReference type="RefSeq" id="WP_100513368.1">
    <property type="nucleotide sequence ID" value="NZ_JAFEJQ010000018.1"/>
</dbReference>